<reference evidence="3 4" key="1">
    <citation type="submission" date="2015-09" db="EMBL/GenBank/DDBJ databases">
        <title>Identification and resolution of microdiversity through metagenomic sequencing of parallel consortia.</title>
        <authorList>
            <person name="Nelson W.C."/>
            <person name="Romine M.F."/>
            <person name="Lindemann S.R."/>
        </authorList>
    </citation>
    <scope>NUCLEOTIDE SEQUENCE [LARGE SCALE GENOMIC DNA]</scope>
    <source>
        <strain evidence="3">Ana</strain>
    </source>
</reference>
<proteinExistence type="predicted"/>
<name>A0A0P8C744_9CYAN</name>
<keyword evidence="2" id="KW-0472">Membrane</keyword>
<accession>A0A0P8C744</accession>
<feature type="transmembrane region" description="Helical" evidence="2">
    <location>
        <begin position="50"/>
        <end position="71"/>
    </location>
</feature>
<comment type="caution">
    <text evidence="3">The sequence shown here is derived from an EMBL/GenBank/DDBJ whole genome shotgun (WGS) entry which is preliminary data.</text>
</comment>
<dbReference type="STRING" id="1666911.HLUCCA11_01140"/>
<protein>
    <submittedName>
        <fullName evidence="3">TIGR02588 family protein</fullName>
    </submittedName>
</protein>
<evidence type="ECO:0000256" key="1">
    <source>
        <dbReference type="SAM" id="MobiDB-lite"/>
    </source>
</evidence>
<evidence type="ECO:0000313" key="4">
    <source>
        <dbReference type="Proteomes" id="UP000050465"/>
    </source>
</evidence>
<gene>
    <name evidence="3" type="ORF">HLUCCA11_01140</name>
</gene>
<keyword evidence="2" id="KW-1133">Transmembrane helix</keyword>
<organism evidence="3 4">
    <name type="scientific">Phormidesmis priestleyi Ana</name>
    <dbReference type="NCBI Taxonomy" id="1666911"/>
    <lineage>
        <taxon>Bacteria</taxon>
        <taxon>Bacillati</taxon>
        <taxon>Cyanobacteriota</taxon>
        <taxon>Cyanophyceae</taxon>
        <taxon>Leptolyngbyales</taxon>
        <taxon>Leptolyngbyaceae</taxon>
        <taxon>Phormidesmis</taxon>
    </lineage>
</organism>
<feature type="region of interest" description="Disordered" evidence="1">
    <location>
        <begin position="1"/>
        <end position="43"/>
    </location>
</feature>
<sequence length="165" mass="18163">MSESKFSEQSSENFPARSFVKSSAKSSAKSFEKKNGSDDSVSAKSPAERVSFWLSSALVVSIIATVIYLWVRDRNQQPPFLEVTSSVERRGSEYYVPFKVTNSSGQTVASVQVVAELRINGVVVEEGEQQIDFLSSQEEKEGAFIFTQPVPAGDLIVRPASYQLP</sequence>
<evidence type="ECO:0000313" key="3">
    <source>
        <dbReference type="EMBL" id="KPQ37687.1"/>
    </source>
</evidence>
<dbReference type="InterPro" id="IPR013417">
    <property type="entry name" value="CHP02588"/>
</dbReference>
<evidence type="ECO:0000256" key="2">
    <source>
        <dbReference type="SAM" id="Phobius"/>
    </source>
</evidence>
<dbReference type="PATRIC" id="fig|1666911.3.peg.2620"/>
<dbReference type="Proteomes" id="UP000050465">
    <property type="component" value="Unassembled WGS sequence"/>
</dbReference>
<feature type="compositionally biased region" description="Low complexity" evidence="1">
    <location>
        <begin position="18"/>
        <end position="29"/>
    </location>
</feature>
<dbReference type="NCBIfam" id="TIGR02588">
    <property type="entry name" value="TIGR02588 family protein"/>
    <property type="match status" value="1"/>
</dbReference>
<dbReference type="EMBL" id="LJZR01000001">
    <property type="protein sequence ID" value="KPQ37687.1"/>
    <property type="molecule type" value="Genomic_DNA"/>
</dbReference>
<dbReference type="AlphaFoldDB" id="A0A0P8C744"/>
<keyword evidence="2" id="KW-0812">Transmembrane</keyword>
<feature type="compositionally biased region" description="Polar residues" evidence="1">
    <location>
        <begin position="1"/>
        <end position="13"/>
    </location>
</feature>